<protein>
    <submittedName>
        <fullName evidence="1">Uncharacterized protein</fullName>
    </submittedName>
</protein>
<proteinExistence type="predicted"/>
<dbReference type="Proteomes" id="UP000464022">
    <property type="component" value="Genome"/>
</dbReference>
<name>A0A6B9LCQ5_9CAUD</name>
<dbReference type="EMBL" id="MN812223">
    <property type="protein sequence ID" value="QHB39842.1"/>
    <property type="molecule type" value="Genomic_DNA"/>
</dbReference>
<sequence>MSQQVPNKLLHPVEMIADYHSKMLKLLVSTFDLEIPEEI</sequence>
<accession>A0A6B9LCQ5</accession>
<evidence type="ECO:0000313" key="1">
    <source>
        <dbReference type="EMBL" id="QHB39842.1"/>
    </source>
</evidence>
<organism evidence="1 2">
    <name type="scientific">Flavobacterium phage vB_FspS_mumin6-4</name>
    <dbReference type="NCBI Taxonomy" id="2686262"/>
    <lineage>
        <taxon>Viruses</taxon>
        <taxon>Duplodnaviria</taxon>
        <taxon>Heunggongvirae</taxon>
        <taxon>Uroviricota</taxon>
        <taxon>Caudoviricetes</taxon>
        <taxon>Muminvirus</taxon>
        <taxon>Muminvirus mumin</taxon>
    </lineage>
</organism>
<reference evidence="1 2" key="1">
    <citation type="journal article" date="2020" name="Viruses">
        <title>Diversity and Host Interactions Among Virulent and Temperate Baltic Sea Flavobacterium Phages.</title>
        <authorList>
            <person name="Nilsson E."/>
            <person name="Bayfield O.W."/>
            <person name="Lundin D."/>
            <person name="Antson A.A."/>
            <person name="Holmfeldt K."/>
        </authorList>
    </citation>
    <scope>NUCLEOTIDE SEQUENCE [LARGE SCALE GENOMIC DNA]</scope>
</reference>
<gene>
    <name evidence="1" type="ORF">mumin64_gp035</name>
</gene>
<evidence type="ECO:0000313" key="2">
    <source>
        <dbReference type="Proteomes" id="UP000464022"/>
    </source>
</evidence>